<feature type="compositionally biased region" description="Basic and acidic residues" evidence="1">
    <location>
        <begin position="218"/>
        <end position="227"/>
    </location>
</feature>
<keyword evidence="3" id="KW-1185">Reference proteome</keyword>
<gene>
    <name evidence="2" type="ORF">OHC33_001508</name>
</gene>
<evidence type="ECO:0000313" key="2">
    <source>
        <dbReference type="EMBL" id="KAK5957139.1"/>
    </source>
</evidence>
<accession>A0AAN8I8B0</accession>
<comment type="caution">
    <text evidence="2">The sequence shown here is derived from an EMBL/GenBank/DDBJ whole genome shotgun (WGS) entry which is preliminary data.</text>
</comment>
<proteinExistence type="predicted"/>
<evidence type="ECO:0000256" key="1">
    <source>
        <dbReference type="SAM" id="MobiDB-lite"/>
    </source>
</evidence>
<dbReference type="EMBL" id="JAKLMC020000003">
    <property type="protein sequence ID" value="KAK5957139.1"/>
    <property type="molecule type" value="Genomic_DNA"/>
</dbReference>
<name>A0AAN8I8B0_9EURO</name>
<dbReference type="Proteomes" id="UP001316803">
    <property type="component" value="Unassembled WGS sequence"/>
</dbReference>
<protein>
    <submittedName>
        <fullName evidence="2">Uncharacterized protein</fullName>
    </submittedName>
</protein>
<feature type="region of interest" description="Disordered" evidence="1">
    <location>
        <begin position="1"/>
        <end position="40"/>
    </location>
</feature>
<organism evidence="2 3">
    <name type="scientific">Knufia fluminis</name>
    <dbReference type="NCBI Taxonomy" id="191047"/>
    <lineage>
        <taxon>Eukaryota</taxon>
        <taxon>Fungi</taxon>
        <taxon>Dikarya</taxon>
        <taxon>Ascomycota</taxon>
        <taxon>Pezizomycotina</taxon>
        <taxon>Eurotiomycetes</taxon>
        <taxon>Chaetothyriomycetidae</taxon>
        <taxon>Chaetothyriales</taxon>
        <taxon>Trichomeriaceae</taxon>
        <taxon>Knufia</taxon>
    </lineage>
</organism>
<reference evidence="2 3" key="1">
    <citation type="submission" date="2022-12" db="EMBL/GenBank/DDBJ databases">
        <title>Genomic features and morphological characterization of a novel Knufia sp. strain isolated from spacecraft assembly facility.</title>
        <authorList>
            <person name="Teixeira M."/>
            <person name="Chander A.M."/>
            <person name="Stajich J.E."/>
            <person name="Venkateswaran K."/>
        </authorList>
    </citation>
    <scope>NUCLEOTIDE SEQUENCE [LARGE SCALE GENOMIC DNA]</scope>
    <source>
        <strain evidence="2 3">FJI-L2-BK-P2</strain>
    </source>
</reference>
<dbReference type="AlphaFoldDB" id="A0AAN8I8B0"/>
<sequence length="378" mass="43077">MARSKASSVRSNNKSSCESTFSRASQKTYQTDLTSCTNTRPSIKHYDTAPVYKQVLEQKRASFQDEGFGRSSSSSVDTYASTQASVEDLPSLSLDNFPRERHQCFDPDAVPTTPADFAELFPSSRRIMIQHDDSTSDGNMNLRVDTDITTKSGRKRKMTLFHLRMHDLVERKFSLRRYWRNSGREVANSKRKYVAPLPAGFQAIKPGMKRSSTAPEFIRPDPRRQDSGYESDEDEDDFMEKLRHLHVANDIKATIPTDGIRLEFSNYAQVLLDPVCHGERKQYNFEYWGEHYAWRKRPLRDGSEIITSFELVNLDTQQKVSSIVPDALSPEETEFEARQGAWVPACSMRLLQKDISDHLGDVIVTTGLIALTDDCIPR</sequence>
<feature type="region of interest" description="Disordered" evidence="1">
    <location>
        <begin position="209"/>
        <end position="235"/>
    </location>
</feature>
<evidence type="ECO:0000313" key="3">
    <source>
        <dbReference type="Proteomes" id="UP001316803"/>
    </source>
</evidence>